<evidence type="ECO:0000256" key="3">
    <source>
        <dbReference type="ARBA" id="ARBA00022946"/>
    </source>
</evidence>
<name>A0AAN5CSU6_9BILA</name>
<dbReference type="PANTHER" id="PTHR21013">
    <property type="entry name" value="ATP SYNTHASE MITOCHONDRIAL F1 COMPLEX ASSEMBLY FACTOR 2/ATP12 PROTEIN, MITOCHONDRIAL PRECURSOR"/>
    <property type="match status" value="1"/>
</dbReference>
<comment type="subcellular location">
    <subcellularLocation>
        <location evidence="1">Mitochondrion</location>
    </subcellularLocation>
</comment>
<evidence type="ECO:0000256" key="1">
    <source>
        <dbReference type="ARBA" id="ARBA00004173"/>
    </source>
</evidence>
<reference evidence="7" key="1">
    <citation type="submission" date="2022-10" db="EMBL/GenBank/DDBJ databases">
        <title>Genome assembly of Pristionchus species.</title>
        <authorList>
            <person name="Yoshida K."/>
            <person name="Sommer R.J."/>
        </authorList>
    </citation>
    <scope>NUCLEOTIDE SEQUENCE [LARGE SCALE GENOMIC DNA]</scope>
    <source>
        <strain evidence="7">RS5460</strain>
    </source>
</reference>
<keyword evidence="4" id="KW-0496">Mitochondrion</keyword>
<evidence type="ECO:0008006" key="8">
    <source>
        <dbReference type="Google" id="ProtNLM"/>
    </source>
</evidence>
<evidence type="ECO:0000313" key="7">
    <source>
        <dbReference type="Proteomes" id="UP001328107"/>
    </source>
</evidence>
<dbReference type="Gene3D" id="1.10.3580.10">
    <property type="entry name" value="ATP12 ATPase"/>
    <property type="match status" value="1"/>
</dbReference>
<dbReference type="InterPro" id="IPR011419">
    <property type="entry name" value="ATP12_ATP_synth-F1-assembly"/>
</dbReference>
<dbReference type="InterPro" id="IPR023335">
    <property type="entry name" value="ATP12_ortho_dom_sf"/>
</dbReference>
<proteinExistence type="inferred from homology"/>
<dbReference type="Proteomes" id="UP001328107">
    <property type="component" value="Unassembled WGS sequence"/>
</dbReference>
<comment type="caution">
    <text evidence="6">The sequence shown here is derived from an EMBL/GenBank/DDBJ whole genome shotgun (WGS) entry which is preliminary data.</text>
</comment>
<organism evidence="6 7">
    <name type="scientific">Pristionchus mayeri</name>
    <dbReference type="NCBI Taxonomy" id="1317129"/>
    <lineage>
        <taxon>Eukaryota</taxon>
        <taxon>Metazoa</taxon>
        <taxon>Ecdysozoa</taxon>
        <taxon>Nematoda</taxon>
        <taxon>Chromadorea</taxon>
        <taxon>Rhabditida</taxon>
        <taxon>Rhabditina</taxon>
        <taxon>Diplogasteromorpha</taxon>
        <taxon>Diplogasteroidea</taxon>
        <taxon>Neodiplogasteridae</taxon>
        <taxon>Pristionchus</taxon>
    </lineage>
</organism>
<keyword evidence="3" id="KW-0809">Transit peptide</keyword>
<keyword evidence="7" id="KW-1185">Reference proteome</keyword>
<dbReference type="GO" id="GO:0033615">
    <property type="term" value="P:mitochondrial proton-transporting ATP synthase complex assembly"/>
    <property type="evidence" value="ECO:0007669"/>
    <property type="project" value="TreeGrafter"/>
</dbReference>
<comment type="similarity">
    <text evidence="2">Belongs to the ATP12 family.</text>
</comment>
<dbReference type="SUPFAM" id="SSF160909">
    <property type="entry name" value="ATP12-like"/>
    <property type="match status" value="1"/>
</dbReference>
<gene>
    <name evidence="6" type="ORF">PMAYCL1PPCAC_19914</name>
</gene>
<dbReference type="EMBL" id="BTRK01000004">
    <property type="protein sequence ID" value="GMR49719.1"/>
    <property type="molecule type" value="Genomic_DNA"/>
</dbReference>
<dbReference type="GO" id="GO:0005739">
    <property type="term" value="C:mitochondrion"/>
    <property type="evidence" value="ECO:0007669"/>
    <property type="project" value="UniProtKB-SubCell"/>
</dbReference>
<protein>
    <recommendedName>
        <fullName evidence="8">ATP synthase mitochondrial F1 complex assembly factor 2</fullName>
    </recommendedName>
</protein>
<dbReference type="Gene3D" id="3.30.2180.10">
    <property type="entry name" value="ATP12-like"/>
    <property type="match status" value="1"/>
</dbReference>
<evidence type="ECO:0000256" key="4">
    <source>
        <dbReference type="ARBA" id="ARBA00023128"/>
    </source>
</evidence>
<dbReference type="AlphaFoldDB" id="A0AAN5CSU6"/>
<dbReference type="InterPro" id="IPR042272">
    <property type="entry name" value="ATP12_ATP_synth-F1-assembly_N"/>
</dbReference>
<evidence type="ECO:0000313" key="6">
    <source>
        <dbReference type="EMBL" id="GMR49719.1"/>
    </source>
</evidence>
<dbReference type="Pfam" id="PF07542">
    <property type="entry name" value="ATP12"/>
    <property type="match status" value="1"/>
</dbReference>
<evidence type="ECO:0000256" key="2">
    <source>
        <dbReference type="ARBA" id="ARBA00008231"/>
    </source>
</evidence>
<sequence>LSFLRMSSLFSRFSRRLASSASALVKRERFYKEVNVVTETTAGVPQYKIALDGRVVKTMGGKPLQMGSEPLAMAIAEEWASQEKHIEQGHMRLSGLAMTAIDNPLHMTKESITATIMEYLATDTVLFFAPENEALMEAQKSFWVPLIDATNQEMNTKLQPALDFVAEPVSPEDRRKFESWLMSYNFWALTGLQYAVQSSKSVLVPHGMIKHRLGAREAVELALLEQRVQAKQWGEVEWAHTMDEEELCTRLTSGVLFAYLNSNQFITKTL</sequence>
<accession>A0AAN5CSU6</accession>
<keyword evidence="5" id="KW-0143">Chaperone</keyword>
<feature type="non-terminal residue" evidence="6">
    <location>
        <position position="1"/>
    </location>
</feature>
<dbReference type="PANTHER" id="PTHR21013:SF10">
    <property type="entry name" value="ATP SYNTHASE MITOCHONDRIAL F1 COMPLEX ASSEMBLY FACTOR 2"/>
    <property type="match status" value="1"/>
</dbReference>
<evidence type="ECO:0000256" key="5">
    <source>
        <dbReference type="ARBA" id="ARBA00023186"/>
    </source>
</evidence>